<dbReference type="SUPFAM" id="SSF51735">
    <property type="entry name" value="NAD(P)-binding Rossmann-fold domains"/>
    <property type="match status" value="1"/>
</dbReference>
<dbReference type="PANTHER" id="PTHR12126">
    <property type="entry name" value="NADH-UBIQUINONE OXIDOREDUCTASE 39 KDA SUBUNIT-RELATED"/>
    <property type="match status" value="1"/>
</dbReference>
<dbReference type="PANTHER" id="PTHR12126:SF11">
    <property type="entry name" value="NADH DEHYDROGENASE [UBIQUINONE] 1 ALPHA SUBCOMPLEX SUBUNIT 9, MITOCHONDRIAL"/>
    <property type="match status" value="1"/>
</dbReference>
<dbReference type="GO" id="GO:0044877">
    <property type="term" value="F:protein-containing complex binding"/>
    <property type="evidence" value="ECO:0007669"/>
    <property type="project" value="TreeGrafter"/>
</dbReference>
<evidence type="ECO:0000313" key="3">
    <source>
        <dbReference type="Proteomes" id="UP000250790"/>
    </source>
</evidence>
<evidence type="ECO:0000313" key="2">
    <source>
        <dbReference type="EMBL" id="PUE53974.1"/>
    </source>
</evidence>
<protein>
    <submittedName>
        <fullName evidence="2">NAD-dependent dehydratase</fullName>
    </submittedName>
</protein>
<dbReference type="InterPro" id="IPR036291">
    <property type="entry name" value="NAD(P)-bd_dom_sf"/>
</dbReference>
<comment type="caution">
    <text evidence="2">The sequence shown here is derived from an EMBL/GenBank/DDBJ whole genome shotgun (WGS) entry which is preliminary data.</text>
</comment>
<dbReference type="AlphaFoldDB" id="A0A315EDJ3"/>
<gene>
    <name evidence="2" type="ORF">B9Z37_05170</name>
</gene>
<feature type="domain" description="NAD(P)-binding" evidence="1">
    <location>
        <begin position="10"/>
        <end position="151"/>
    </location>
</feature>
<accession>A0A315EDJ3</accession>
<dbReference type="CDD" id="cd05271">
    <property type="entry name" value="NDUFA9_like_SDR_a"/>
    <property type="match status" value="1"/>
</dbReference>
<dbReference type="InterPro" id="IPR016040">
    <property type="entry name" value="NAD(P)-bd_dom"/>
</dbReference>
<keyword evidence="3" id="KW-1185">Reference proteome</keyword>
<sequence length="319" mass="34057">MAAPRVLVLGGSGFVGRHVCEQLARLGWQITVPTRRAVNAASVQSLPGLTVIEANVHQEADLARLMPGHDAVVNLVAVLHGREERFEQVHVDLPGKIASAMEKAGVQRLVHISALGADPQGPSMYQRSKARGETVLHNAGLQLTVLRPSVIFGAEDKFLNLFADLQAVVPFMPLAGSGTRFAPVWVADVARAVVVCLQKPVTMGQTYELCGPDVMTLGELVECAGQWAGVNHGRGRPVIGLPMWVGWLQALAMEMAPGEPLMSRDNLASMKVDNIATGRYPGLKDLGIAAASAAGVAPTYLGHRGPRSRLNGWRERAGR</sequence>
<evidence type="ECO:0000259" key="1">
    <source>
        <dbReference type="Pfam" id="PF13460"/>
    </source>
</evidence>
<dbReference type="RefSeq" id="WP_108311982.1">
    <property type="nucleotide sequence ID" value="NZ_NESN01000002.1"/>
</dbReference>
<name>A0A315EDJ3_9BURK</name>
<organism evidence="2 3">
    <name type="scientific">Limnohabitans parvus II-B4</name>
    <dbReference type="NCBI Taxonomy" id="1293052"/>
    <lineage>
        <taxon>Bacteria</taxon>
        <taxon>Pseudomonadati</taxon>
        <taxon>Pseudomonadota</taxon>
        <taxon>Betaproteobacteria</taxon>
        <taxon>Burkholderiales</taxon>
        <taxon>Comamonadaceae</taxon>
        <taxon>Limnohabitans</taxon>
    </lineage>
</organism>
<dbReference type="EMBL" id="NESN01000002">
    <property type="protein sequence ID" value="PUE53974.1"/>
    <property type="molecule type" value="Genomic_DNA"/>
</dbReference>
<proteinExistence type="predicted"/>
<reference evidence="2 3" key="1">
    <citation type="submission" date="2017-04" db="EMBL/GenBank/DDBJ databases">
        <title>Unexpected and diverse lifestyles within the genus Limnohabitans.</title>
        <authorList>
            <person name="Kasalicky V."/>
            <person name="Mehrshad M."/>
            <person name="Andrei S.-A."/>
            <person name="Salcher M."/>
            <person name="Kratochvilova H."/>
            <person name="Simek K."/>
            <person name="Ghai R."/>
        </authorList>
    </citation>
    <scope>NUCLEOTIDE SEQUENCE [LARGE SCALE GENOMIC DNA]</scope>
    <source>
        <strain evidence="2 3">II-B4</strain>
    </source>
</reference>
<dbReference type="Pfam" id="PF13460">
    <property type="entry name" value="NAD_binding_10"/>
    <property type="match status" value="1"/>
</dbReference>
<dbReference type="InterPro" id="IPR051207">
    <property type="entry name" value="ComplexI_NDUFA9_subunit"/>
</dbReference>
<dbReference type="OrthoDB" id="5292533at2"/>
<dbReference type="Proteomes" id="UP000250790">
    <property type="component" value="Unassembled WGS sequence"/>
</dbReference>
<dbReference type="Gene3D" id="3.40.50.720">
    <property type="entry name" value="NAD(P)-binding Rossmann-like Domain"/>
    <property type="match status" value="1"/>
</dbReference>